<evidence type="ECO:0000256" key="5">
    <source>
        <dbReference type="ARBA" id="ARBA00022723"/>
    </source>
</evidence>
<gene>
    <name evidence="9" type="ORF">PMACD_LOCUS307</name>
</gene>
<keyword evidence="7" id="KW-0539">Nucleus</keyword>
<dbReference type="GO" id="GO:0046872">
    <property type="term" value="F:metal ion binding"/>
    <property type="evidence" value="ECO:0007669"/>
    <property type="project" value="UniProtKB-KW"/>
</dbReference>
<evidence type="ECO:0000256" key="3">
    <source>
        <dbReference type="ARBA" id="ARBA00006958"/>
    </source>
</evidence>
<keyword evidence="4" id="KW-0540">Nuclease</keyword>
<evidence type="ECO:0000256" key="1">
    <source>
        <dbReference type="ARBA" id="ARBA00001968"/>
    </source>
</evidence>
<evidence type="ECO:0000256" key="4">
    <source>
        <dbReference type="ARBA" id="ARBA00022722"/>
    </source>
</evidence>
<dbReference type="EMBL" id="CAJOBZ010000001">
    <property type="protein sequence ID" value="CAF4745322.1"/>
    <property type="molecule type" value="Genomic_DNA"/>
</dbReference>
<dbReference type="InterPro" id="IPR045249">
    <property type="entry name" value="HARBI1-like"/>
</dbReference>
<comment type="caution">
    <text evidence="9">The sequence shown here is derived from an EMBL/GenBank/DDBJ whole genome shotgun (WGS) entry which is preliminary data.</text>
</comment>
<dbReference type="GO" id="GO:0016787">
    <property type="term" value="F:hydrolase activity"/>
    <property type="evidence" value="ECO:0007669"/>
    <property type="project" value="UniProtKB-KW"/>
</dbReference>
<evidence type="ECO:0000256" key="7">
    <source>
        <dbReference type="ARBA" id="ARBA00023242"/>
    </source>
</evidence>
<reference evidence="9" key="1">
    <citation type="submission" date="2021-02" db="EMBL/GenBank/DDBJ databases">
        <authorList>
            <person name="Steward A R."/>
        </authorList>
    </citation>
    <scope>NUCLEOTIDE SEQUENCE</scope>
</reference>
<dbReference type="GO" id="GO:0005634">
    <property type="term" value="C:nucleus"/>
    <property type="evidence" value="ECO:0007669"/>
    <property type="project" value="UniProtKB-SubCell"/>
</dbReference>
<accession>A0A821L4F3</accession>
<protein>
    <recommendedName>
        <fullName evidence="8">DDE Tnp4 domain-containing protein</fullName>
    </recommendedName>
</protein>
<evidence type="ECO:0000313" key="10">
    <source>
        <dbReference type="Proteomes" id="UP000663880"/>
    </source>
</evidence>
<dbReference type="Pfam" id="PF13359">
    <property type="entry name" value="DDE_Tnp_4"/>
    <property type="match status" value="1"/>
</dbReference>
<evidence type="ECO:0000256" key="6">
    <source>
        <dbReference type="ARBA" id="ARBA00022801"/>
    </source>
</evidence>
<comment type="subcellular location">
    <subcellularLocation>
        <location evidence="2">Nucleus</location>
    </subcellularLocation>
</comment>
<proteinExistence type="inferred from homology"/>
<evidence type="ECO:0000259" key="8">
    <source>
        <dbReference type="Pfam" id="PF13359"/>
    </source>
</evidence>
<dbReference type="GO" id="GO:0004518">
    <property type="term" value="F:nuclease activity"/>
    <property type="evidence" value="ECO:0007669"/>
    <property type="project" value="UniProtKB-KW"/>
</dbReference>
<organism evidence="9 10">
    <name type="scientific">Pieris macdunnoughi</name>
    <dbReference type="NCBI Taxonomy" id="345717"/>
    <lineage>
        <taxon>Eukaryota</taxon>
        <taxon>Metazoa</taxon>
        <taxon>Ecdysozoa</taxon>
        <taxon>Arthropoda</taxon>
        <taxon>Hexapoda</taxon>
        <taxon>Insecta</taxon>
        <taxon>Pterygota</taxon>
        <taxon>Neoptera</taxon>
        <taxon>Endopterygota</taxon>
        <taxon>Lepidoptera</taxon>
        <taxon>Glossata</taxon>
        <taxon>Ditrysia</taxon>
        <taxon>Papilionoidea</taxon>
        <taxon>Pieridae</taxon>
        <taxon>Pierinae</taxon>
        <taxon>Pieris</taxon>
    </lineage>
</organism>
<keyword evidence="6" id="KW-0378">Hydrolase</keyword>
<dbReference type="PANTHER" id="PTHR22930">
    <property type="match status" value="1"/>
</dbReference>
<keyword evidence="5" id="KW-0479">Metal-binding</keyword>
<sequence length="282" mass="32434">MLKVAKVLSLKIVMMMIPGNKNNIIINIFLFQVPRTKENWKILAQRFGNAWNFDNCIGAVDGKHITLQKPEHSGSYYYNYKGTYSIVLMGIANANYEFIMVDVGTNGRVSDRGIPEPEELPNTNKKMPFVFVGDEAFQLLPNFMKPYNKQVLNDNRRIFNYRLSRARRIIENVFGILASRFKIFQKHIKLSPRKAKIVVMACCHLHNLLMKQKNYVRHGKIDVEDFVTGAVIPGTWRNESMLLGIEHTRSGNSATLAKQVRDDFCEYLNTTGAVPWQKKCLE</sequence>
<feature type="domain" description="DDE Tnp4" evidence="8">
    <location>
        <begin position="60"/>
        <end position="207"/>
    </location>
</feature>
<dbReference type="OrthoDB" id="2668416at2759"/>
<evidence type="ECO:0000313" key="9">
    <source>
        <dbReference type="EMBL" id="CAF4745322.1"/>
    </source>
</evidence>
<evidence type="ECO:0000256" key="2">
    <source>
        <dbReference type="ARBA" id="ARBA00004123"/>
    </source>
</evidence>
<dbReference type="Proteomes" id="UP000663880">
    <property type="component" value="Unassembled WGS sequence"/>
</dbReference>
<dbReference type="PANTHER" id="PTHR22930:SF269">
    <property type="entry name" value="NUCLEASE HARBI1-LIKE PROTEIN"/>
    <property type="match status" value="1"/>
</dbReference>
<dbReference type="AlphaFoldDB" id="A0A821L4F3"/>
<comment type="cofactor">
    <cofactor evidence="1">
        <name>a divalent metal cation</name>
        <dbReference type="ChEBI" id="CHEBI:60240"/>
    </cofactor>
</comment>
<name>A0A821L4F3_9NEOP</name>
<keyword evidence="10" id="KW-1185">Reference proteome</keyword>
<comment type="similarity">
    <text evidence="3">Belongs to the HARBI1 family.</text>
</comment>
<dbReference type="InterPro" id="IPR027806">
    <property type="entry name" value="HARBI1_dom"/>
</dbReference>